<feature type="chain" id="PRO_5047431725" evidence="3">
    <location>
        <begin position="30"/>
        <end position="474"/>
    </location>
</feature>
<feature type="domain" description="M23ase beta-sheet core" evidence="4">
    <location>
        <begin position="373"/>
        <end position="467"/>
    </location>
</feature>
<feature type="coiled-coil region" evidence="1">
    <location>
        <begin position="35"/>
        <end position="111"/>
    </location>
</feature>
<gene>
    <name evidence="5" type="ORF">U5817_04860</name>
</gene>
<keyword evidence="3" id="KW-0732">Signal</keyword>
<reference evidence="5 6" key="1">
    <citation type="submission" date="2023-12" db="EMBL/GenBank/DDBJ databases">
        <title>A. evansii MAY27, complete genome.</title>
        <authorList>
            <person name="Wang Y."/>
        </authorList>
    </citation>
    <scope>NUCLEOTIDE SEQUENCE [LARGE SCALE GENOMIC DNA]</scope>
    <source>
        <strain evidence="5 6">MAY27</strain>
    </source>
</reference>
<dbReference type="InterPro" id="IPR050570">
    <property type="entry name" value="Cell_wall_metabolism_enzyme"/>
</dbReference>
<dbReference type="Proteomes" id="UP001626593">
    <property type="component" value="Chromosome"/>
</dbReference>
<evidence type="ECO:0000259" key="4">
    <source>
        <dbReference type="Pfam" id="PF01551"/>
    </source>
</evidence>
<evidence type="ECO:0000313" key="5">
    <source>
        <dbReference type="EMBL" id="WRL47390.1"/>
    </source>
</evidence>
<evidence type="ECO:0000256" key="3">
    <source>
        <dbReference type="SAM" id="SignalP"/>
    </source>
</evidence>
<dbReference type="InterPro" id="IPR016047">
    <property type="entry name" value="M23ase_b-sheet_dom"/>
</dbReference>
<keyword evidence="6" id="KW-1185">Reference proteome</keyword>
<feature type="compositionally biased region" description="Basic and acidic residues" evidence="2">
    <location>
        <begin position="271"/>
        <end position="290"/>
    </location>
</feature>
<dbReference type="PANTHER" id="PTHR21666">
    <property type="entry name" value="PEPTIDASE-RELATED"/>
    <property type="match status" value="1"/>
</dbReference>
<evidence type="ECO:0000313" key="6">
    <source>
        <dbReference type="Proteomes" id="UP001626593"/>
    </source>
</evidence>
<evidence type="ECO:0000256" key="2">
    <source>
        <dbReference type="SAM" id="MobiDB-lite"/>
    </source>
</evidence>
<dbReference type="CDD" id="cd12797">
    <property type="entry name" value="M23_peptidase"/>
    <property type="match status" value="1"/>
</dbReference>
<evidence type="ECO:0000256" key="1">
    <source>
        <dbReference type="SAM" id="Coils"/>
    </source>
</evidence>
<dbReference type="Gene3D" id="2.70.70.10">
    <property type="entry name" value="Glucose Permease (Domain IIA)"/>
    <property type="match status" value="1"/>
</dbReference>
<dbReference type="PANTHER" id="PTHR21666:SF270">
    <property type="entry name" value="MUREIN HYDROLASE ACTIVATOR ENVC"/>
    <property type="match status" value="1"/>
</dbReference>
<dbReference type="Pfam" id="PF01551">
    <property type="entry name" value="Peptidase_M23"/>
    <property type="match status" value="1"/>
</dbReference>
<feature type="region of interest" description="Disordered" evidence="2">
    <location>
        <begin position="271"/>
        <end position="344"/>
    </location>
</feature>
<organism evidence="5 6">
    <name type="scientific">Aromatoleum evansii</name>
    <name type="common">Azoarcus evansii</name>
    <dbReference type="NCBI Taxonomy" id="59406"/>
    <lineage>
        <taxon>Bacteria</taxon>
        <taxon>Pseudomonadati</taxon>
        <taxon>Pseudomonadota</taxon>
        <taxon>Betaproteobacteria</taxon>
        <taxon>Rhodocyclales</taxon>
        <taxon>Rhodocyclaceae</taxon>
        <taxon>Aromatoleum</taxon>
    </lineage>
</organism>
<dbReference type="Gene3D" id="6.10.250.3150">
    <property type="match status" value="1"/>
</dbReference>
<proteinExistence type="predicted"/>
<feature type="signal peptide" evidence="3">
    <location>
        <begin position="1"/>
        <end position="29"/>
    </location>
</feature>
<dbReference type="InterPro" id="IPR011055">
    <property type="entry name" value="Dup_hybrid_motif"/>
</dbReference>
<sequence length="474" mass="51574">MPIKGHLLPRGLRLALATGVLLAGAVVHATDAPEVAQKRSDLEEVRQRIRELQKEIADTEESRSSASEELAEAERAVSRVQRELQQLASNRAAAERNLAVLEAERLAVEERIVSRQSELADWLRRHYVHGAAGGVAPFLSTRDPNQLARDAYYLEHLGKARLELIETLRNDLREKSRLGEAIVARRDRLVALEADQQARRKELEAVQARRKEAVTGLAEQLRTQRKEERTLRQDQERLGRLVAVLARRAAEREAARAAAAAKAAREQAARELAARERAAREQAARNDSARDGAAQPDGPALAASGAAPDASPEHRQSRPAPARSEPVVGEIRQSAGPTPTGVSFAQLRGKMRFPVRGELVGRFGAPRAEGGTTWRGVFIRAAGGSQVRAVAAGEVVFSDWLRGYGNLIIVDHGGDYLTIYGNNDALLKELGDNIAGGDAIASVGASGGGSESGLYFEIRHRGQPLDPLKWVQFN</sequence>
<protein>
    <submittedName>
        <fullName evidence="5">Peptidoglycan DD-metalloendopeptidase family protein</fullName>
    </submittedName>
</protein>
<dbReference type="SUPFAM" id="SSF51261">
    <property type="entry name" value="Duplicated hybrid motif"/>
    <property type="match status" value="1"/>
</dbReference>
<name>A0ABZ1APK2_AROEV</name>
<accession>A0ABZ1APK2</accession>
<dbReference type="RefSeq" id="WP_211167080.1">
    <property type="nucleotide sequence ID" value="NZ_CAWPLS010000133.1"/>
</dbReference>
<feature type="compositionally biased region" description="Low complexity" evidence="2">
    <location>
        <begin position="296"/>
        <end position="310"/>
    </location>
</feature>
<keyword evidence="1" id="KW-0175">Coiled coil</keyword>
<dbReference type="EMBL" id="CP141259">
    <property type="protein sequence ID" value="WRL47390.1"/>
    <property type="molecule type" value="Genomic_DNA"/>
</dbReference>